<accession>A0A3P7JW83</accession>
<dbReference type="SUPFAM" id="SSF56601">
    <property type="entry name" value="beta-lactamase/transpeptidase-like"/>
    <property type="match status" value="1"/>
</dbReference>
<sequence>MVCAVSTVSGRILEPRFAEIEDVFRENFSMGLESAGASFALYQGGKLIVDLWGGLANRENGQPWTEDTMSVLFSTTKSLSAIILATVMDQEGVSYNQKISEFWPEFAQNGKENITILDVVLHQAGLPYSNEVVSKEDFANRKTMSSYFEHATPVWRPGSQTGYHALTFGCDLFYTVNMFCVNNVIRTDAPLLLDIKDLSIGLKEAKDNERVATVQYPGELQIEAEGRRDPEALRRWNAGDNEYNKRLYETWPWITTEDVTITVAALLPVYVLHQVIVSV</sequence>
<dbReference type="Pfam" id="PF00144">
    <property type="entry name" value="Beta-lactamase"/>
    <property type="match status" value="1"/>
</dbReference>
<dbReference type="EMBL" id="UYYB01108941">
    <property type="protein sequence ID" value="VDM80537.1"/>
    <property type="molecule type" value="Genomic_DNA"/>
</dbReference>
<dbReference type="AlphaFoldDB" id="A0A3P7JW83"/>
<dbReference type="InterPro" id="IPR012338">
    <property type="entry name" value="Beta-lactam/transpept-like"/>
</dbReference>
<reference evidence="2 3" key="1">
    <citation type="submission" date="2018-11" db="EMBL/GenBank/DDBJ databases">
        <authorList>
            <consortium name="Pathogen Informatics"/>
        </authorList>
    </citation>
    <scope>NUCLEOTIDE SEQUENCE [LARGE SCALE GENOMIC DNA]</scope>
</reference>
<evidence type="ECO:0000313" key="2">
    <source>
        <dbReference type="EMBL" id="VDM80537.1"/>
    </source>
</evidence>
<dbReference type="InterPro" id="IPR001466">
    <property type="entry name" value="Beta-lactam-related"/>
</dbReference>
<evidence type="ECO:0000313" key="3">
    <source>
        <dbReference type="Proteomes" id="UP000270094"/>
    </source>
</evidence>
<protein>
    <recommendedName>
        <fullName evidence="1">Beta-lactamase-related domain-containing protein</fullName>
    </recommendedName>
</protein>
<dbReference type="Proteomes" id="UP000270094">
    <property type="component" value="Unassembled WGS sequence"/>
</dbReference>
<dbReference type="PANTHER" id="PTHR43319:SF1">
    <property type="entry name" value="BETA-LACTAMASE-RELATED DOMAIN-CONTAINING PROTEIN"/>
    <property type="match status" value="1"/>
</dbReference>
<dbReference type="InterPro" id="IPR052907">
    <property type="entry name" value="Beta-lactamase/esterase"/>
</dbReference>
<keyword evidence="3" id="KW-1185">Reference proteome</keyword>
<dbReference type="PANTHER" id="PTHR43319">
    <property type="entry name" value="BETA-LACTAMASE-RELATED"/>
    <property type="match status" value="1"/>
</dbReference>
<proteinExistence type="predicted"/>
<feature type="domain" description="Beta-lactamase-related" evidence="1">
    <location>
        <begin position="27"/>
        <end position="169"/>
    </location>
</feature>
<name>A0A3P7JW83_STRVU</name>
<gene>
    <name evidence="2" type="ORF">SVUK_LOCUS15535</name>
</gene>
<dbReference type="OrthoDB" id="5946976at2759"/>
<dbReference type="Gene3D" id="3.40.710.10">
    <property type="entry name" value="DD-peptidase/beta-lactamase superfamily"/>
    <property type="match status" value="1"/>
</dbReference>
<evidence type="ECO:0000259" key="1">
    <source>
        <dbReference type="Pfam" id="PF00144"/>
    </source>
</evidence>
<organism evidence="2 3">
    <name type="scientific">Strongylus vulgaris</name>
    <name type="common">Blood worm</name>
    <dbReference type="NCBI Taxonomy" id="40348"/>
    <lineage>
        <taxon>Eukaryota</taxon>
        <taxon>Metazoa</taxon>
        <taxon>Ecdysozoa</taxon>
        <taxon>Nematoda</taxon>
        <taxon>Chromadorea</taxon>
        <taxon>Rhabditida</taxon>
        <taxon>Rhabditina</taxon>
        <taxon>Rhabditomorpha</taxon>
        <taxon>Strongyloidea</taxon>
        <taxon>Strongylidae</taxon>
        <taxon>Strongylus</taxon>
    </lineage>
</organism>